<feature type="transmembrane region" description="Helical" evidence="1">
    <location>
        <begin position="28"/>
        <end position="47"/>
    </location>
</feature>
<reference evidence="2 3" key="1">
    <citation type="submission" date="2020-08" db="EMBL/GenBank/DDBJ databases">
        <title>Adhaeribacter dokdonensis sp. nov., isolated from the rhizosphere of Elymus tsukushiensis, a plant native to the Dokdo Islands, Republic of Korea.</title>
        <authorList>
            <person name="Ghim S.Y."/>
        </authorList>
    </citation>
    <scope>NUCLEOTIDE SEQUENCE [LARGE SCALE GENOMIC DNA]</scope>
    <source>
        <strain evidence="2 3">KUDC8001</strain>
    </source>
</reference>
<keyword evidence="1" id="KW-0472">Membrane</keyword>
<proteinExistence type="predicted"/>
<protein>
    <submittedName>
        <fullName evidence="2">DUF4184 family protein</fullName>
    </submittedName>
</protein>
<accession>A0A7L7L3P0</accession>
<feature type="transmembrane region" description="Helical" evidence="1">
    <location>
        <begin position="83"/>
        <end position="100"/>
    </location>
</feature>
<sequence length="120" mass="14130">MTGLVIGSISPDFEKFFRMSHQDGFSHAWPAIFYFNLPLAILLSFAFHQVVRDSLINNLPLFLIKRLLPFKNLNWLNHFKKHYIIIIFSILVGVTSHLTWDTFTHPSDWFPLLLPYLNQK</sequence>
<organism evidence="2 3">
    <name type="scientific">Adhaeribacter radiodurans</name>
    <dbReference type="NCBI Taxonomy" id="2745197"/>
    <lineage>
        <taxon>Bacteria</taxon>
        <taxon>Pseudomonadati</taxon>
        <taxon>Bacteroidota</taxon>
        <taxon>Cytophagia</taxon>
        <taxon>Cytophagales</taxon>
        <taxon>Hymenobacteraceae</taxon>
        <taxon>Adhaeribacter</taxon>
    </lineage>
</organism>
<dbReference type="EMBL" id="CP055153">
    <property type="protein sequence ID" value="QMU27418.1"/>
    <property type="molecule type" value="Genomic_DNA"/>
</dbReference>
<dbReference type="InterPro" id="IPR025238">
    <property type="entry name" value="DUF4184"/>
</dbReference>
<dbReference type="KEGG" id="add:HUW48_04920"/>
<name>A0A7L7L3P0_9BACT</name>
<keyword evidence="1" id="KW-1133">Transmembrane helix</keyword>
<dbReference type="Pfam" id="PF13803">
    <property type="entry name" value="DUF4184"/>
    <property type="match status" value="1"/>
</dbReference>
<evidence type="ECO:0000313" key="2">
    <source>
        <dbReference type="EMBL" id="QMU27418.1"/>
    </source>
</evidence>
<gene>
    <name evidence="2" type="ORF">HUW48_04920</name>
</gene>
<evidence type="ECO:0000313" key="3">
    <source>
        <dbReference type="Proteomes" id="UP000514509"/>
    </source>
</evidence>
<evidence type="ECO:0000256" key="1">
    <source>
        <dbReference type="SAM" id="Phobius"/>
    </source>
</evidence>
<dbReference type="Proteomes" id="UP000514509">
    <property type="component" value="Chromosome"/>
</dbReference>
<keyword evidence="3" id="KW-1185">Reference proteome</keyword>
<dbReference type="AlphaFoldDB" id="A0A7L7L3P0"/>
<keyword evidence="1" id="KW-0812">Transmembrane</keyword>